<name>A0A401GV65_9APHY</name>
<dbReference type="AlphaFoldDB" id="A0A401GV65"/>
<sequence length="305" mass="33944">MAGDRKNDTAIAAEKALCRVGALGSMSTSAARTLSAELLAGIFHLLSVDCGYMEWIRVLEVCRRWRTVGLGVSALWTDIHVAKNLPFVNFCLKNSGDMLVNIFSEEDDAVSDLAGVINSISAIGLRIRSLRWESSDLETLVQSLDFDMPRLTQLALGAESGRRPDKKFFWNPRSDQYPSLCSLSLAAVDIQWSYPPFSSLVNLRLARLTRPDTVDEFLDFLQISPALETLHVDYSAPSVVENLQIMDWVGEEPDIPPPTRTLSLLKLRRLHLGDTTFNVKWLLSHMSIPTGTTLSFTYPLEVGVD</sequence>
<evidence type="ECO:0000313" key="2">
    <source>
        <dbReference type="Proteomes" id="UP000287166"/>
    </source>
</evidence>
<dbReference type="STRING" id="139825.A0A401GV65"/>
<evidence type="ECO:0000313" key="1">
    <source>
        <dbReference type="EMBL" id="GBE86086.1"/>
    </source>
</evidence>
<dbReference type="Gene3D" id="1.20.1280.50">
    <property type="match status" value="1"/>
</dbReference>
<dbReference type="GeneID" id="38783003"/>
<proteinExistence type="predicted"/>
<dbReference type="Proteomes" id="UP000287166">
    <property type="component" value="Unassembled WGS sequence"/>
</dbReference>
<reference evidence="1 2" key="1">
    <citation type="journal article" date="2018" name="Sci. Rep.">
        <title>Genome sequence of the cauliflower mushroom Sparassis crispa (Hanabiratake) and its association with beneficial usage.</title>
        <authorList>
            <person name="Kiyama R."/>
            <person name="Furutani Y."/>
            <person name="Kawaguchi K."/>
            <person name="Nakanishi T."/>
        </authorList>
    </citation>
    <scope>NUCLEOTIDE SEQUENCE [LARGE SCALE GENOMIC DNA]</scope>
</reference>
<dbReference type="InParanoid" id="A0A401GV65"/>
<dbReference type="EMBL" id="BFAD01000008">
    <property type="protein sequence ID" value="GBE86086.1"/>
    <property type="molecule type" value="Genomic_DNA"/>
</dbReference>
<dbReference type="RefSeq" id="XP_027616999.1">
    <property type="nucleotide sequence ID" value="XM_027761198.1"/>
</dbReference>
<comment type="caution">
    <text evidence="1">The sequence shown here is derived from an EMBL/GenBank/DDBJ whole genome shotgun (WGS) entry which is preliminary data.</text>
</comment>
<organism evidence="1 2">
    <name type="scientific">Sparassis crispa</name>
    <dbReference type="NCBI Taxonomy" id="139825"/>
    <lineage>
        <taxon>Eukaryota</taxon>
        <taxon>Fungi</taxon>
        <taxon>Dikarya</taxon>
        <taxon>Basidiomycota</taxon>
        <taxon>Agaricomycotina</taxon>
        <taxon>Agaricomycetes</taxon>
        <taxon>Polyporales</taxon>
        <taxon>Sparassidaceae</taxon>
        <taxon>Sparassis</taxon>
    </lineage>
</organism>
<protein>
    <recommendedName>
        <fullName evidence="3">F-box domain-containing protein</fullName>
    </recommendedName>
</protein>
<accession>A0A401GV65</accession>
<evidence type="ECO:0008006" key="3">
    <source>
        <dbReference type="Google" id="ProtNLM"/>
    </source>
</evidence>
<gene>
    <name evidence="1" type="ORF">SCP_0806100</name>
</gene>
<dbReference type="OrthoDB" id="2753884at2759"/>
<keyword evidence="2" id="KW-1185">Reference proteome</keyword>